<keyword evidence="2" id="KW-1185">Reference proteome</keyword>
<dbReference type="EMBL" id="CP144699">
    <property type="protein sequence ID" value="WVZ20997.1"/>
    <property type="molecule type" value="Genomic_DNA"/>
</dbReference>
<evidence type="ECO:0000313" key="2">
    <source>
        <dbReference type="Proteomes" id="UP001374535"/>
    </source>
</evidence>
<accession>A0AAQ3P5D8</accession>
<proteinExistence type="predicted"/>
<dbReference type="AlphaFoldDB" id="A0AAQ3P5D8"/>
<sequence length="160" mass="16431">MIVAGVVPGPRGLFGHADLQFGNLRIRSRRRFFLRRRYEVCQGVRAAKPDSGIVVDHGRFFGSVVSPQPETHPSGRISNLGGPFPPRSLADAAELLAGVELDLAAAWFGGGPLASIGKDVGGGGGGGLYLNVVDIALDSLAGEGKGFVVAGRVGGIGISV</sequence>
<organism evidence="1 2">
    <name type="scientific">Vigna mungo</name>
    <name type="common">Black gram</name>
    <name type="synonym">Phaseolus mungo</name>
    <dbReference type="NCBI Taxonomy" id="3915"/>
    <lineage>
        <taxon>Eukaryota</taxon>
        <taxon>Viridiplantae</taxon>
        <taxon>Streptophyta</taxon>
        <taxon>Embryophyta</taxon>
        <taxon>Tracheophyta</taxon>
        <taxon>Spermatophyta</taxon>
        <taxon>Magnoliopsida</taxon>
        <taxon>eudicotyledons</taxon>
        <taxon>Gunneridae</taxon>
        <taxon>Pentapetalae</taxon>
        <taxon>rosids</taxon>
        <taxon>fabids</taxon>
        <taxon>Fabales</taxon>
        <taxon>Fabaceae</taxon>
        <taxon>Papilionoideae</taxon>
        <taxon>50 kb inversion clade</taxon>
        <taxon>NPAAA clade</taxon>
        <taxon>indigoferoid/millettioid clade</taxon>
        <taxon>Phaseoleae</taxon>
        <taxon>Vigna</taxon>
    </lineage>
</organism>
<reference evidence="1 2" key="1">
    <citation type="journal article" date="2023" name="Life. Sci Alliance">
        <title>Evolutionary insights into 3D genome organization and epigenetic landscape of Vigna mungo.</title>
        <authorList>
            <person name="Junaid A."/>
            <person name="Singh B."/>
            <person name="Bhatia S."/>
        </authorList>
    </citation>
    <scope>NUCLEOTIDE SEQUENCE [LARGE SCALE GENOMIC DNA]</scope>
    <source>
        <strain evidence="1">Urdbean</strain>
    </source>
</reference>
<dbReference type="Proteomes" id="UP001374535">
    <property type="component" value="Chromosome 2"/>
</dbReference>
<name>A0AAQ3P5D8_VIGMU</name>
<evidence type="ECO:0000313" key="1">
    <source>
        <dbReference type="EMBL" id="WVZ20997.1"/>
    </source>
</evidence>
<protein>
    <submittedName>
        <fullName evidence="1">Uncharacterized protein</fullName>
    </submittedName>
</protein>
<gene>
    <name evidence="1" type="ORF">V8G54_008319</name>
</gene>